<dbReference type="InterPro" id="IPR040423">
    <property type="entry name" value="PEA_transferase"/>
</dbReference>
<dbReference type="CDD" id="cd16017">
    <property type="entry name" value="LptA"/>
    <property type="match status" value="1"/>
</dbReference>
<accession>A0A1P8K3C5</accession>
<dbReference type="AlphaFoldDB" id="A0A1P8K3C5"/>
<protein>
    <submittedName>
        <fullName evidence="9">Sulfatase</fullName>
    </submittedName>
</protein>
<keyword evidence="10" id="KW-1185">Reference proteome</keyword>
<dbReference type="Gene3D" id="3.40.720.10">
    <property type="entry name" value="Alkaline Phosphatase, subunit A"/>
    <property type="match status" value="1"/>
</dbReference>
<keyword evidence="5 7" id="KW-1133">Transmembrane helix</keyword>
<dbReference type="SUPFAM" id="SSF53649">
    <property type="entry name" value="Alkaline phosphatase-like"/>
    <property type="match status" value="1"/>
</dbReference>
<dbReference type="PANTHER" id="PTHR30443:SF2">
    <property type="entry name" value="PHOSPHOETHANOLAMINE TRANSFERASE EPTC"/>
    <property type="match status" value="1"/>
</dbReference>
<organism evidence="9 10">
    <name type="scientific">Rhodoferax koreensis</name>
    <dbReference type="NCBI Taxonomy" id="1842727"/>
    <lineage>
        <taxon>Bacteria</taxon>
        <taxon>Pseudomonadati</taxon>
        <taxon>Pseudomonadota</taxon>
        <taxon>Betaproteobacteria</taxon>
        <taxon>Burkholderiales</taxon>
        <taxon>Comamonadaceae</taxon>
        <taxon>Rhodoferax</taxon>
    </lineage>
</organism>
<feature type="transmembrane region" description="Helical" evidence="7">
    <location>
        <begin position="17"/>
        <end position="33"/>
    </location>
</feature>
<evidence type="ECO:0000313" key="10">
    <source>
        <dbReference type="Proteomes" id="UP000186609"/>
    </source>
</evidence>
<evidence type="ECO:0000256" key="5">
    <source>
        <dbReference type="ARBA" id="ARBA00022989"/>
    </source>
</evidence>
<evidence type="ECO:0000256" key="1">
    <source>
        <dbReference type="ARBA" id="ARBA00004651"/>
    </source>
</evidence>
<keyword evidence="4 7" id="KW-0812">Transmembrane</keyword>
<dbReference type="KEGG" id="rhy:RD110_03090"/>
<evidence type="ECO:0000256" key="7">
    <source>
        <dbReference type="SAM" id="Phobius"/>
    </source>
</evidence>
<keyword evidence="6 7" id="KW-0472">Membrane</keyword>
<keyword evidence="2" id="KW-1003">Cell membrane</keyword>
<name>A0A1P8K3C5_9BURK</name>
<feature type="transmembrane region" description="Helical" evidence="7">
    <location>
        <begin position="45"/>
        <end position="65"/>
    </location>
</feature>
<dbReference type="GO" id="GO:0016776">
    <property type="term" value="F:phosphotransferase activity, phosphate group as acceptor"/>
    <property type="evidence" value="ECO:0007669"/>
    <property type="project" value="TreeGrafter"/>
</dbReference>
<evidence type="ECO:0000256" key="6">
    <source>
        <dbReference type="ARBA" id="ARBA00023136"/>
    </source>
</evidence>
<keyword evidence="3" id="KW-0808">Transferase</keyword>
<evidence type="ECO:0000256" key="2">
    <source>
        <dbReference type="ARBA" id="ARBA00022475"/>
    </source>
</evidence>
<dbReference type="STRING" id="1842727.RD110_03090"/>
<evidence type="ECO:0000313" key="9">
    <source>
        <dbReference type="EMBL" id="APW40441.1"/>
    </source>
</evidence>
<evidence type="ECO:0000259" key="8">
    <source>
        <dbReference type="Pfam" id="PF00884"/>
    </source>
</evidence>
<feature type="transmembrane region" description="Helical" evidence="7">
    <location>
        <begin position="101"/>
        <end position="120"/>
    </location>
</feature>
<proteinExistence type="predicted"/>
<sequence length="543" mass="59677">MAVLLAMLVLGHEGRRVAQMLVLAVPPFVWLLWPVRRRWVRRLRLGVLGLWSAAFIADATVRAYLWQAYEAAPDGAMVLVAAANTTARESREFLTMYWQPIAAWSLGGTAAWLLLIAVVRHGAQGMPRHALAPGGASRLPVWLRFAIALLLSLALVSYVSKPWRRLHPVLFWTQWESKVQEVRAGWDDHQRARDLALERARSARPVTAVAGPSTVVLVITDSVNRDNMSLYGYGRATTPQLQARKAALGDGLVVMRNAWSVDASTVPALNNIFHFGRPKAMGATDATAGTDVAAAPHAIALARAAGYKVWWISNHDDLAIEQSHARLADVTELINRTPGRSSASLDHEVVDCVQEAIEDTSSDRKLIVVHLMGAHPHYSSRFPKDANPFDDAPDGVEAAMLASGRSAWVRRFRTQYDAAMLYHDSVVAQLLDITRQGGAPNGRRAWMYLSDHGQEVGHGSDNAGHSAVSESGYRIPTVLWRQPQALLPSGRDQAPFRSDWSAFTLMGLLGIDWTGADPSRDALHPRYQWQAPVLPAPVASFAR</sequence>
<gene>
    <name evidence="9" type="ORF">RD110_03090</name>
</gene>
<dbReference type="GO" id="GO:0009244">
    <property type="term" value="P:lipopolysaccharide core region biosynthetic process"/>
    <property type="evidence" value="ECO:0007669"/>
    <property type="project" value="TreeGrafter"/>
</dbReference>
<dbReference type="GO" id="GO:0005886">
    <property type="term" value="C:plasma membrane"/>
    <property type="evidence" value="ECO:0007669"/>
    <property type="project" value="UniProtKB-SubCell"/>
</dbReference>
<dbReference type="EMBL" id="CP019236">
    <property type="protein sequence ID" value="APW40441.1"/>
    <property type="molecule type" value="Genomic_DNA"/>
</dbReference>
<feature type="domain" description="Sulfatase N-terminal" evidence="8">
    <location>
        <begin position="214"/>
        <end position="510"/>
    </location>
</feature>
<comment type="subcellular location">
    <subcellularLocation>
        <location evidence="1">Cell membrane</location>
        <topology evidence="1">Multi-pass membrane protein</topology>
    </subcellularLocation>
</comment>
<dbReference type="InterPro" id="IPR017850">
    <property type="entry name" value="Alkaline_phosphatase_core_sf"/>
</dbReference>
<dbReference type="PANTHER" id="PTHR30443">
    <property type="entry name" value="INNER MEMBRANE PROTEIN"/>
    <property type="match status" value="1"/>
</dbReference>
<evidence type="ECO:0000256" key="3">
    <source>
        <dbReference type="ARBA" id="ARBA00022679"/>
    </source>
</evidence>
<dbReference type="InterPro" id="IPR058130">
    <property type="entry name" value="PEA_transf_C"/>
</dbReference>
<dbReference type="Pfam" id="PF00884">
    <property type="entry name" value="Sulfatase"/>
    <property type="match status" value="1"/>
</dbReference>
<evidence type="ECO:0000256" key="4">
    <source>
        <dbReference type="ARBA" id="ARBA00022692"/>
    </source>
</evidence>
<dbReference type="Proteomes" id="UP000186609">
    <property type="component" value="Chromosome"/>
</dbReference>
<reference evidence="9 10" key="1">
    <citation type="submission" date="2017-01" db="EMBL/GenBank/DDBJ databases">
        <authorList>
            <person name="Mah S.A."/>
            <person name="Swanson W.J."/>
            <person name="Moy G.W."/>
            <person name="Vacquier V.D."/>
        </authorList>
    </citation>
    <scope>NUCLEOTIDE SEQUENCE [LARGE SCALE GENOMIC DNA]</scope>
    <source>
        <strain evidence="9 10">DCY110</strain>
    </source>
</reference>
<dbReference type="InterPro" id="IPR000917">
    <property type="entry name" value="Sulfatase_N"/>
</dbReference>
<feature type="transmembrane region" description="Helical" evidence="7">
    <location>
        <begin position="141"/>
        <end position="160"/>
    </location>
</feature>